<proteinExistence type="predicted"/>
<feature type="compositionally biased region" description="Basic and acidic residues" evidence="1">
    <location>
        <begin position="103"/>
        <end position="118"/>
    </location>
</feature>
<evidence type="ECO:0000256" key="1">
    <source>
        <dbReference type="SAM" id="MobiDB-lite"/>
    </source>
</evidence>
<dbReference type="Proteomes" id="UP000887116">
    <property type="component" value="Unassembled WGS sequence"/>
</dbReference>
<dbReference type="AlphaFoldDB" id="A0A8X6FQD1"/>
<comment type="caution">
    <text evidence="2">The sequence shown here is derived from an EMBL/GenBank/DDBJ whole genome shotgun (WGS) entry which is preliminary data.</text>
</comment>
<feature type="region of interest" description="Disordered" evidence="1">
    <location>
        <begin position="98"/>
        <end position="118"/>
    </location>
</feature>
<reference evidence="2" key="1">
    <citation type="submission" date="2020-07" db="EMBL/GenBank/DDBJ databases">
        <title>Multicomponent nature underlies the extraordinary mechanical properties of spider dragline silk.</title>
        <authorList>
            <person name="Kono N."/>
            <person name="Nakamura H."/>
            <person name="Mori M."/>
            <person name="Yoshida Y."/>
            <person name="Ohtoshi R."/>
            <person name="Malay A.D."/>
            <person name="Moran D.A.P."/>
            <person name="Tomita M."/>
            <person name="Numata K."/>
            <person name="Arakawa K."/>
        </authorList>
    </citation>
    <scope>NUCLEOTIDE SEQUENCE</scope>
</reference>
<evidence type="ECO:0000313" key="3">
    <source>
        <dbReference type="Proteomes" id="UP000887116"/>
    </source>
</evidence>
<organism evidence="2 3">
    <name type="scientific">Trichonephila clavata</name>
    <name type="common">Joro spider</name>
    <name type="synonym">Nephila clavata</name>
    <dbReference type="NCBI Taxonomy" id="2740835"/>
    <lineage>
        <taxon>Eukaryota</taxon>
        <taxon>Metazoa</taxon>
        <taxon>Ecdysozoa</taxon>
        <taxon>Arthropoda</taxon>
        <taxon>Chelicerata</taxon>
        <taxon>Arachnida</taxon>
        <taxon>Araneae</taxon>
        <taxon>Araneomorphae</taxon>
        <taxon>Entelegynae</taxon>
        <taxon>Araneoidea</taxon>
        <taxon>Nephilidae</taxon>
        <taxon>Trichonephila</taxon>
    </lineage>
</organism>
<name>A0A8X6FQD1_TRICU</name>
<gene>
    <name evidence="2" type="ORF">TNCT_108211</name>
</gene>
<sequence>MLQSCLARNSKGEAEKKPTRQPVDMAKVGGKTLGGARASTPSAQKELSHWSAEGISGHLPRVGPSKGYRLSRVPREHCLRRVAGLLPADPHLIFSCVSPTPRSGDKASRFEWTEGKIE</sequence>
<accession>A0A8X6FQD1</accession>
<protein>
    <submittedName>
        <fullName evidence="2">Uncharacterized protein</fullName>
    </submittedName>
</protein>
<keyword evidence="3" id="KW-1185">Reference proteome</keyword>
<dbReference type="OrthoDB" id="10372216at2759"/>
<feature type="region of interest" description="Disordered" evidence="1">
    <location>
        <begin position="1"/>
        <end position="43"/>
    </location>
</feature>
<dbReference type="EMBL" id="BMAO01013137">
    <property type="protein sequence ID" value="GFQ86602.1"/>
    <property type="molecule type" value="Genomic_DNA"/>
</dbReference>
<evidence type="ECO:0000313" key="2">
    <source>
        <dbReference type="EMBL" id="GFQ86602.1"/>
    </source>
</evidence>